<evidence type="ECO:0000259" key="1">
    <source>
        <dbReference type="PROSITE" id="PS50878"/>
    </source>
</evidence>
<keyword evidence="3" id="KW-1185">Reference proteome</keyword>
<proteinExistence type="predicted"/>
<dbReference type="Proteomes" id="UP000271098">
    <property type="component" value="Unassembled WGS sequence"/>
</dbReference>
<protein>
    <submittedName>
        <fullName evidence="4">Reverse transcriptase domain-containing protein</fullName>
    </submittedName>
</protein>
<dbReference type="AlphaFoldDB" id="A0A183E1V4"/>
<reference evidence="4" key="1">
    <citation type="submission" date="2016-06" db="UniProtKB">
        <authorList>
            <consortium name="WormBaseParasite"/>
        </authorList>
    </citation>
    <scope>IDENTIFICATION</scope>
</reference>
<dbReference type="EMBL" id="UYRT01081835">
    <property type="protein sequence ID" value="VDN25069.1"/>
    <property type="molecule type" value="Genomic_DNA"/>
</dbReference>
<dbReference type="InterPro" id="IPR000477">
    <property type="entry name" value="RT_dom"/>
</dbReference>
<sequence>MKSWQCFGPIFVKHGYIFKQVQGVPMGGNASPHIADLTLSIVENRFLRTNPGIRLHTDEILITNYANFTEIASNIYELSPAT</sequence>
<feature type="domain" description="Reverse transcriptase" evidence="1">
    <location>
        <begin position="1"/>
        <end position="82"/>
    </location>
</feature>
<dbReference type="WBParaSite" id="GPUH_0001496501-mRNA-1">
    <property type="protein sequence ID" value="GPUH_0001496501-mRNA-1"/>
    <property type="gene ID" value="GPUH_0001496501"/>
</dbReference>
<accession>A0A183E1V4</accession>
<organism evidence="4">
    <name type="scientific">Gongylonema pulchrum</name>
    <dbReference type="NCBI Taxonomy" id="637853"/>
    <lineage>
        <taxon>Eukaryota</taxon>
        <taxon>Metazoa</taxon>
        <taxon>Ecdysozoa</taxon>
        <taxon>Nematoda</taxon>
        <taxon>Chromadorea</taxon>
        <taxon>Rhabditida</taxon>
        <taxon>Spirurina</taxon>
        <taxon>Spiruromorpha</taxon>
        <taxon>Spiruroidea</taxon>
        <taxon>Gongylonematidae</taxon>
        <taxon>Gongylonema</taxon>
    </lineage>
</organism>
<evidence type="ECO:0000313" key="3">
    <source>
        <dbReference type="Proteomes" id="UP000271098"/>
    </source>
</evidence>
<dbReference type="OrthoDB" id="8067420at2759"/>
<name>A0A183E1V4_9BILA</name>
<evidence type="ECO:0000313" key="4">
    <source>
        <dbReference type="WBParaSite" id="GPUH_0001496501-mRNA-1"/>
    </source>
</evidence>
<gene>
    <name evidence="2" type="ORF">GPUH_LOCUS14945</name>
</gene>
<evidence type="ECO:0000313" key="2">
    <source>
        <dbReference type="EMBL" id="VDN25069.1"/>
    </source>
</evidence>
<reference evidence="2 3" key="2">
    <citation type="submission" date="2018-11" db="EMBL/GenBank/DDBJ databases">
        <authorList>
            <consortium name="Pathogen Informatics"/>
        </authorList>
    </citation>
    <scope>NUCLEOTIDE SEQUENCE [LARGE SCALE GENOMIC DNA]</scope>
</reference>
<dbReference type="PROSITE" id="PS50878">
    <property type="entry name" value="RT_POL"/>
    <property type="match status" value="1"/>
</dbReference>